<dbReference type="EMBL" id="QKZT01000003">
    <property type="protein sequence ID" value="PZX55820.1"/>
    <property type="molecule type" value="Genomic_DNA"/>
</dbReference>
<accession>A0A2W7RBZ6</accession>
<protein>
    <submittedName>
        <fullName evidence="1">Carboxypeptidase-like protein</fullName>
    </submittedName>
</protein>
<keyword evidence="1" id="KW-0378">Hydrolase</keyword>
<organism evidence="1 2">
    <name type="scientific">Algoriphagus chordae</name>
    <dbReference type="NCBI Taxonomy" id="237019"/>
    <lineage>
        <taxon>Bacteria</taxon>
        <taxon>Pseudomonadati</taxon>
        <taxon>Bacteroidota</taxon>
        <taxon>Cytophagia</taxon>
        <taxon>Cytophagales</taxon>
        <taxon>Cyclobacteriaceae</taxon>
        <taxon>Algoriphagus</taxon>
    </lineage>
</organism>
<sequence>MLFLSFMKFRLLLFIYFAFLPALVAQRSYSGNVLDANDKNYLEGVTVEVVGTDQVKTTNTRGYFSVKANVGDTLRLSYIGFIEQKIVLAEETFLMLQIQDKARLLPTFEVKSEPYAFRFKDGKLTLIDPDEEKSPSTKGGISAGYLDSPNQTGGVAIAGVLSSLTKRARQEREYQKKQEWLRRRAGYYEIIESDSIRQNFMVKYQLERSDWDKIIIRFNEGNNYHEFLDWSKDRVYATLSEFVQRESQWIN</sequence>
<dbReference type="SUPFAM" id="SSF49464">
    <property type="entry name" value="Carboxypeptidase regulatory domain-like"/>
    <property type="match status" value="1"/>
</dbReference>
<dbReference type="AlphaFoldDB" id="A0A2W7RBZ6"/>
<name>A0A2W7RBZ6_9BACT</name>
<evidence type="ECO:0000313" key="1">
    <source>
        <dbReference type="EMBL" id="PZX55820.1"/>
    </source>
</evidence>
<dbReference type="Gene3D" id="2.60.40.1120">
    <property type="entry name" value="Carboxypeptidase-like, regulatory domain"/>
    <property type="match status" value="1"/>
</dbReference>
<keyword evidence="1" id="KW-0645">Protease</keyword>
<comment type="caution">
    <text evidence="1">The sequence shown here is derived from an EMBL/GenBank/DDBJ whole genome shotgun (WGS) entry which is preliminary data.</text>
</comment>
<evidence type="ECO:0000313" key="2">
    <source>
        <dbReference type="Proteomes" id="UP000248882"/>
    </source>
</evidence>
<dbReference type="GO" id="GO:0004180">
    <property type="term" value="F:carboxypeptidase activity"/>
    <property type="evidence" value="ECO:0007669"/>
    <property type="project" value="UniProtKB-KW"/>
</dbReference>
<gene>
    <name evidence="1" type="ORF">LV85_01045</name>
</gene>
<dbReference type="Proteomes" id="UP000248882">
    <property type="component" value="Unassembled WGS sequence"/>
</dbReference>
<dbReference type="InterPro" id="IPR008969">
    <property type="entry name" value="CarboxyPept-like_regulatory"/>
</dbReference>
<reference evidence="1 2" key="1">
    <citation type="submission" date="2018-06" db="EMBL/GenBank/DDBJ databases">
        <title>Genomic Encyclopedia of Archaeal and Bacterial Type Strains, Phase II (KMG-II): from individual species to whole genera.</title>
        <authorList>
            <person name="Goeker M."/>
        </authorList>
    </citation>
    <scope>NUCLEOTIDE SEQUENCE [LARGE SCALE GENOMIC DNA]</scope>
    <source>
        <strain evidence="1 2">DSM 19830</strain>
    </source>
</reference>
<proteinExistence type="predicted"/>
<keyword evidence="1" id="KW-0121">Carboxypeptidase</keyword>
<dbReference type="Pfam" id="PF13715">
    <property type="entry name" value="CarbopepD_reg_2"/>
    <property type="match status" value="1"/>
</dbReference>
<keyword evidence="2" id="KW-1185">Reference proteome</keyword>